<keyword evidence="4 6" id="KW-0472">Membrane</keyword>
<evidence type="ECO:0000256" key="2">
    <source>
        <dbReference type="ARBA" id="ARBA00022692"/>
    </source>
</evidence>
<dbReference type="InterPro" id="IPR000412">
    <property type="entry name" value="ABC_2_transport"/>
</dbReference>
<keyword evidence="2 6" id="KW-0812">Transmembrane</keyword>
<evidence type="ECO:0000313" key="8">
    <source>
        <dbReference type="EMBL" id="MFC0224863.1"/>
    </source>
</evidence>
<dbReference type="PROSITE" id="PS51012">
    <property type="entry name" value="ABC_TM2"/>
    <property type="match status" value="1"/>
</dbReference>
<sequence length="283" mass="29724">MSTVPTTDPATAPATDPVGLAQVPEGADRVSLADTLSQTMTLAWRATMKMRRSLEVMFDVTIQPLIFTAMFAYIFGGAISGDVGSYLPLIIPGLIGQTVLTACVATGVQLRTDMDTGVFDRFKVLPISRIAPLAGPMVADLLRYFIASTLTFAVGIAIGYRPGGGVLGVAGAILLAMLAGWSLAWIFTLFGILGRNAQGVQGISLLVMFPLTFLSNAFVPTQTMPAPLRAFADVNPVSLVITAIRDLANDGAVTADVGWALVGCAAVIAVFAPLSVRAFNRRM</sequence>
<evidence type="ECO:0000256" key="6">
    <source>
        <dbReference type="RuleBase" id="RU361157"/>
    </source>
</evidence>
<evidence type="ECO:0000313" key="9">
    <source>
        <dbReference type="Proteomes" id="UP001589698"/>
    </source>
</evidence>
<accession>A0ABV6E776</accession>
<reference evidence="8 9" key="1">
    <citation type="submission" date="2024-09" db="EMBL/GenBank/DDBJ databases">
        <authorList>
            <person name="Sun Q."/>
            <person name="Mori K."/>
        </authorList>
    </citation>
    <scope>NUCLEOTIDE SEQUENCE [LARGE SCALE GENOMIC DNA]</scope>
    <source>
        <strain evidence="8 9">CCM 8654</strain>
    </source>
</reference>
<evidence type="ECO:0000256" key="3">
    <source>
        <dbReference type="ARBA" id="ARBA00022989"/>
    </source>
</evidence>
<feature type="transmembrane region" description="Helical" evidence="6">
    <location>
        <begin position="56"/>
        <end position="79"/>
    </location>
</feature>
<evidence type="ECO:0000259" key="7">
    <source>
        <dbReference type="PROSITE" id="PS51012"/>
    </source>
</evidence>
<dbReference type="PIRSF" id="PIRSF006648">
    <property type="entry name" value="DrrB"/>
    <property type="match status" value="1"/>
</dbReference>
<gene>
    <name evidence="8" type="ORF">ACFFJG_20420</name>
</gene>
<feature type="domain" description="ABC transmembrane type-2" evidence="7">
    <location>
        <begin position="55"/>
        <end position="282"/>
    </location>
</feature>
<comment type="similarity">
    <text evidence="6">Belongs to the ABC-2 integral membrane protein family.</text>
</comment>
<keyword evidence="9" id="KW-1185">Reference proteome</keyword>
<dbReference type="PANTHER" id="PTHR43229">
    <property type="entry name" value="NODULATION PROTEIN J"/>
    <property type="match status" value="1"/>
</dbReference>
<feature type="transmembrane region" description="Helical" evidence="6">
    <location>
        <begin position="257"/>
        <end position="279"/>
    </location>
</feature>
<dbReference type="InterPro" id="IPR013525">
    <property type="entry name" value="ABC2_TM"/>
</dbReference>
<evidence type="ECO:0000256" key="5">
    <source>
        <dbReference type="ARBA" id="ARBA00023251"/>
    </source>
</evidence>
<dbReference type="PANTHER" id="PTHR43229:SF2">
    <property type="entry name" value="NODULATION PROTEIN J"/>
    <property type="match status" value="1"/>
</dbReference>
<evidence type="ECO:0000256" key="4">
    <source>
        <dbReference type="ARBA" id="ARBA00023136"/>
    </source>
</evidence>
<feature type="transmembrane region" description="Helical" evidence="6">
    <location>
        <begin position="200"/>
        <end position="219"/>
    </location>
</feature>
<proteinExistence type="inferred from homology"/>
<feature type="transmembrane region" description="Helical" evidence="6">
    <location>
        <begin position="141"/>
        <end position="160"/>
    </location>
</feature>
<feature type="transmembrane region" description="Helical" evidence="6">
    <location>
        <begin position="166"/>
        <end position="193"/>
    </location>
</feature>
<protein>
    <recommendedName>
        <fullName evidence="6">Transport permease protein</fullName>
    </recommendedName>
</protein>
<organism evidence="8 9">
    <name type="scientific">Nocardioides zeicaulis</name>
    <dbReference type="NCBI Taxonomy" id="1776857"/>
    <lineage>
        <taxon>Bacteria</taxon>
        <taxon>Bacillati</taxon>
        <taxon>Actinomycetota</taxon>
        <taxon>Actinomycetes</taxon>
        <taxon>Propionibacteriales</taxon>
        <taxon>Nocardioidaceae</taxon>
        <taxon>Nocardioides</taxon>
    </lineage>
</organism>
<keyword evidence="3 6" id="KW-1133">Transmembrane helix</keyword>
<dbReference type="EMBL" id="JBHLXH010000005">
    <property type="protein sequence ID" value="MFC0224863.1"/>
    <property type="molecule type" value="Genomic_DNA"/>
</dbReference>
<dbReference type="Proteomes" id="UP001589698">
    <property type="component" value="Unassembled WGS sequence"/>
</dbReference>
<keyword evidence="6" id="KW-0813">Transport</keyword>
<dbReference type="Pfam" id="PF01061">
    <property type="entry name" value="ABC2_membrane"/>
    <property type="match status" value="1"/>
</dbReference>
<feature type="transmembrane region" description="Helical" evidence="6">
    <location>
        <begin position="85"/>
        <end position="105"/>
    </location>
</feature>
<evidence type="ECO:0000256" key="1">
    <source>
        <dbReference type="ARBA" id="ARBA00004141"/>
    </source>
</evidence>
<comment type="subcellular location">
    <subcellularLocation>
        <location evidence="6">Cell membrane</location>
        <topology evidence="6">Multi-pass membrane protein</topology>
    </subcellularLocation>
    <subcellularLocation>
        <location evidence="1">Membrane</location>
        <topology evidence="1">Multi-pass membrane protein</topology>
    </subcellularLocation>
</comment>
<dbReference type="InterPro" id="IPR047817">
    <property type="entry name" value="ABC2_TM_bact-type"/>
</dbReference>
<keyword evidence="6" id="KW-1003">Cell membrane</keyword>
<comment type="caution">
    <text evidence="8">The sequence shown here is derived from an EMBL/GenBank/DDBJ whole genome shotgun (WGS) entry which is preliminary data.</text>
</comment>
<dbReference type="RefSeq" id="WP_378520643.1">
    <property type="nucleotide sequence ID" value="NZ_CBCSDI010000036.1"/>
</dbReference>
<name>A0ABV6E776_9ACTN</name>
<keyword evidence="5" id="KW-0046">Antibiotic resistance</keyword>
<dbReference type="InterPro" id="IPR051784">
    <property type="entry name" value="Nod_factor_ABC_transporter"/>
</dbReference>